<keyword evidence="3" id="KW-0479">Metal-binding</keyword>
<dbReference type="PANTHER" id="PTHR13172">
    <property type="entry name" value="MITOCHONDRIAL IMPORT INNER MEMBRANE TRANSLOCASE SUBUNIT TIM9B"/>
    <property type="match status" value="1"/>
</dbReference>
<evidence type="ECO:0000256" key="7">
    <source>
        <dbReference type="ARBA" id="ARBA00023128"/>
    </source>
</evidence>
<gene>
    <name evidence="11" type="primary">TIM9</name>
    <name evidence="11" type="ORF">CR513_60898</name>
</gene>
<dbReference type="SUPFAM" id="SSF144122">
    <property type="entry name" value="Tim10-like"/>
    <property type="match status" value="1"/>
</dbReference>
<evidence type="ECO:0000259" key="10">
    <source>
        <dbReference type="Pfam" id="PF02953"/>
    </source>
</evidence>
<dbReference type="Proteomes" id="UP000257109">
    <property type="component" value="Unassembled WGS sequence"/>
</dbReference>
<dbReference type="AlphaFoldDB" id="A0A371E4G2"/>
<keyword evidence="12" id="KW-1185">Reference proteome</keyword>
<dbReference type="InterPro" id="IPR004217">
    <property type="entry name" value="Tim10-like"/>
</dbReference>
<protein>
    <submittedName>
        <fullName evidence="11">Mitochondrial import inner membrane translocase subunit Tim9</fullName>
    </submittedName>
</protein>
<evidence type="ECO:0000256" key="9">
    <source>
        <dbReference type="SAM" id="Coils"/>
    </source>
</evidence>
<organism evidence="11 12">
    <name type="scientific">Mucuna pruriens</name>
    <name type="common">Velvet bean</name>
    <name type="synonym">Dolichos pruriens</name>
    <dbReference type="NCBI Taxonomy" id="157652"/>
    <lineage>
        <taxon>Eukaryota</taxon>
        <taxon>Viridiplantae</taxon>
        <taxon>Streptophyta</taxon>
        <taxon>Embryophyta</taxon>
        <taxon>Tracheophyta</taxon>
        <taxon>Spermatophyta</taxon>
        <taxon>Magnoliopsida</taxon>
        <taxon>eudicotyledons</taxon>
        <taxon>Gunneridae</taxon>
        <taxon>Pentapetalae</taxon>
        <taxon>rosids</taxon>
        <taxon>fabids</taxon>
        <taxon>Fabales</taxon>
        <taxon>Fabaceae</taxon>
        <taxon>Papilionoideae</taxon>
        <taxon>50 kb inversion clade</taxon>
        <taxon>NPAAA clade</taxon>
        <taxon>indigoferoid/millettioid clade</taxon>
        <taxon>Phaseoleae</taxon>
        <taxon>Mucuna</taxon>
    </lineage>
</organism>
<evidence type="ECO:0000256" key="2">
    <source>
        <dbReference type="ARBA" id="ARBA00022448"/>
    </source>
</evidence>
<reference evidence="11" key="1">
    <citation type="submission" date="2018-05" db="EMBL/GenBank/DDBJ databases">
        <title>Draft genome of Mucuna pruriens seed.</title>
        <authorList>
            <person name="Nnadi N.E."/>
            <person name="Vos R."/>
            <person name="Hasami M.H."/>
            <person name="Devisetty U.K."/>
            <person name="Aguiy J.C."/>
        </authorList>
    </citation>
    <scope>NUCLEOTIDE SEQUENCE [LARGE SCALE GENOMIC DNA]</scope>
    <source>
        <strain evidence="11">JCA_2017</strain>
    </source>
</reference>
<name>A0A371E4G2_MUCPR</name>
<dbReference type="OrthoDB" id="1551503at2759"/>
<dbReference type="Pfam" id="PF02953">
    <property type="entry name" value="zf-Tim10_DDP"/>
    <property type="match status" value="1"/>
</dbReference>
<dbReference type="InterPro" id="IPR035427">
    <property type="entry name" value="Tim10-like_dom_sf"/>
</dbReference>
<evidence type="ECO:0000256" key="8">
    <source>
        <dbReference type="ARBA" id="ARBA00023157"/>
    </source>
</evidence>
<proteinExistence type="predicted"/>
<dbReference type="Gene3D" id="1.10.287.810">
    <property type="entry name" value="Mitochondrial import inner membrane translocase subunit tim13 like domains"/>
    <property type="match status" value="1"/>
</dbReference>
<dbReference type="GO" id="GO:0046872">
    <property type="term" value="F:metal ion binding"/>
    <property type="evidence" value="ECO:0007669"/>
    <property type="project" value="UniProtKB-KW"/>
</dbReference>
<dbReference type="InterPro" id="IPR050673">
    <property type="entry name" value="Mito_inner_translocase_sub"/>
</dbReference>
<keyword evidence="4" id="KW-0862">Zinc</keyword>
<keyword evidence="9" id="KW-0175">Coiled coil</keyword>
<comment type="subcellular location">
    <subcellularLocation>
        <location evidence="1">Mitochondrion</location>
    </subcellularLocation>
</comment>
<dbReference type="STRING" id="157652.A0A371E4G2"/>
<evidence type="ECO:0000313" key="12">
    <source>
        <dbReference type="Proteomes" id="UP000257109"/>
    </source>
</evidence>
<evidence type="ECO:0000256" key="6">
    <source>
        <dbReference type="ARBA" id="ARBA00023010"/>
    </source>
</evidence>
<evidence type="ECO:0000313" key="11">
    <source>
        <dbReference type="EMBL" id="RDX60921.1"/>
    </source>
</evidence>
<dbReference type="GO" id="GO:0005739">
    <property type="term" value="C:mitochondrion"/>
    <property type="evidence" value="ECO:0007669"/>
    <property type="project" value="UniProtKB-SubCell"/>
</dbReference>
<sequence length="234" mass="27215">MDKNIFSDLGNFPEEDKQRMSTMVDQLQFRDSLRMYNSLVERCFKECVNTFYRKSLTKQEETCVLRCAQKFLRLSMQVGLRFSDLNQEASTTDKVYMIHFSTDILPRNFLSHEIEIYIMSHEIEIYIMRYKLIDVVPVSLGTFRPSKLSQSAYLRRPTLANVNIGAYRGACKKTPPNIHNFRATSKTTILVTRQETSSSNQGDEDTMQRLLRAIASLQEKSKEQARLSQEVAQR</sequence>
<accession>A0A371E4G2</accession>
<comment type="caution">
    <text evidence="11">The sequence shown here is derived from an EMBL/GenBank/DDBJ whole genome shotgun (WGS) entry which is preliminary data.</text>
</comment>
<keyword evidence="6" id="KW-0811">Translocation</keyword>
<dbReference type="EMBL" id="QJKJ01016490">
    <property type="protein sequence ID" value="RDX60921.1"/>
    <property type="molecule type" value="Genomic_DNA"/>
</dbReference>
<keyword evidence="5" id="KW-0653">Protein transport</keyword>
<evidence type="ECO:0000256" key="4">
    <source>
        <dbReference type="ARBA" id="ARBA00022833"/>
    </source>
</evidence>
<evidence type="ECO:0000256" key="5">
    <source>
        <dbReference type="ARBA" id="ARBA00022927"/>
    </source>
</evidence>
<keyword evidence="2" id="KW-0813">Transport</keyword>
<evidence type="ECO:0000256" key="3">
    <source>
        <dbReference type="ARBA" id="ARBA00022723"/>
    </source>
</evidence>
<dbReference type="GO" id="GO:0015031">
    <property type="term" value="P:protein transport"/>
    <property type="evidence" value="ECO:0007669"/>
    <property type="project" value="UniProtKB-KW"/>
</dbReference>
<feature type="domain" description="Tim10-like" evidence="10">
    <location>
        <begin position="24"/>
        <end position="83"/>
    </location>
</feature>
<feature type="coiled-coil region" evidence="9">
    <location>
        <begin position="200"/>
        <end position="227"/>
    </location>
</feature>
<keyword evidence="7" id="KW-0496">Mitochondrion</keyword>
<evidence type="ECO:0000256" key="1">
    <source>
        <dbReference type="ARBA" id="ARBA00004173"/>
    </source>
</evidence>
<keyword evidence="8" id="KW-1015">Disulfide bond</keyword>